<dbReference type="AlphaFoldDB" id="H8FS49"/>
<dbReference type="Proteomes" id="UP000004169">
    <property type="component" value="Unassembled WGS sequence"/>
</dbReference>
<gene>
    <name evidence="1" type="ORF">PHAMO_270028</name>
</gene>
<protein>
    <submittedName>
        <fullName evidence="1">Uncharacterized protein</fullName>
    </submittedName>
</protein>
<reference evidence="1 2" key="1">
    <citation type="journal article" date="2012" name="J. Bacteriol.">
        <title>Draft Genome Sequence of the Purple Photosynthetic Bacterium Phaeospirillum molischianum DSM120, a Particularly Versatile Bacterium.</title>
        <authorList>
            <person name="Duquesne K."/>
            <person name="Prima V."/>
            <person name="Ji B."/>
            <person name="Rouy Z."/>
            <person name="Medigue C."/>
            <person name="Talla E."/>
            <person name="Sturgis J.N."/>
        </authorList>
    </citation>
    <scope>NUCLEOTIDE SEQUENCE [LARGE SCALE GENOMIC DNA]</scope>
    <source>
        <strain evidence="2">DSM120</strain>
    </source>
</reference>
<dbReference type="RefSeq" id="WP_002728074.1">
    <property type="nucleotide sequence ID" value="NZ_CAHP01000020.1"/>
</dbReference>
<dbReference type="EMBL" id="CAHP01000020">
    <property type="protein sequence ID" value="CCG41187.1"/>
    <property type="molecule type" value="Genomic_DNA"/>
</dbReference>
<sequence length="122" mass="12731">MALPSLGLSTRAGWWVLWGVVGVALASPCNQGLAQSTGGLSVSGTNTQMNDMESRALLQVGRQGGNLLPQDTLADCKDGAAQVGRTKEKEFIKVPTSLMDELKEKEATSTVVIGNVIAVGCK</sequence>
<accession>H8FS49</accession>
<evidence type="ECO:0000313" key="1">
    <source>
        <dbReference type="EMBL" id="CCG41187.1"/>
    </source>
</evidence>
<keyword evidence="2" id="KW-1185">Reference proteome</keyword>
<name>H8FS49_MAGML</name>
<dbReference type="STRING" id="1150626.PHAMO_270028"/>
<organism evidence="1 2">
    <name type="scientific">Magnetospirillum molischianum DSM 120</name>
    <dbReference type="NCBI Taxonomy" id="1150626"/>
    <lineage>
        <taxon>Bacteria</taxon>
        <taxon>Pseudomonadati</taxon>
        <taxon>Pseudomonadota</taxon>
        <taxon>Alphaproteobacteria</taxon>
        <taxon>Rhodospirillales</taxon>
        <taxon>Rhodospirillaceae</taxon>
        <taxon>Magnetospirillum</taxon>
    </lineage>
</organism>
<proteinExistence type="predicted"/>
<evidence type="ECO:0000313" key="2">
    <source>
        <dbReference type="Proteomes" id="UP000004169"/>
    </source>
</evidence>
<comment type="caution">
    <text evidence="1">The sequence shown here is derived from an EMBL/GenBank/DDBJ whole genome shotgun (WGS) entry which is preliminary data.</text>
</comment>